<dbReference type="EMBL" id="JBHILM010000013">
    <property type="protein sequence ID" value="MFB5681929.1"/>
    <property type="molecule type" value="Genomic_DNA"/>
</dbReference>
<protein>
    <submittedName>
        <fullName evidence="1">Uncharacterized protein</fullName>
    </submittedName>
</protein>
<sequence length="314" mass="36361">MKEKKVLNIANFNLTFGKENKPMLEYLEEIVLPAFKSKIEREDDGNRYLFDDVQIVELRGYYFIVGEFIKRTTLEIRSRYSEKDGIRDTNERVPSDPYSLFIISLNNHRMILIKNQKGSPDIRSFNTTAKIIIGQYVKNMNKEITIHKDKLPKPNLNVVAIPFSETIQQELRKVKKVKYIKLKFYPLNGDIPVNSIFNALREEMIEVGSKSASTTINTPKDHKKLSKLISETQGTVQPVLRVIDKNGSEKTLNDKSFTENITVEIDNEKDIIENMDTALGKVINNKDFNETSEENKRLYDKFLHVIKKLKGQQV</sequence>
<evidence type="ECO:0000313" key="1">
    <source>
        <dbReference type="EMBL" id="MFB5681929.1"/>
    </source>
</evidence>
<comment type="caution">
    <text evidence="1">The sequence shown here is derived from an EMBL/GenBank/DDBJ whole genome shotgun (WGS) entry which is preliminary data.</text>
</comment>
<accession>A0ABV5B8B5</accession>
<keyword evidence="2" id="KW-1185">Reference proteome</keyword>
<gene>
    <name evidence="1" type="ORF">ACE3NQ_13485</name>
</gene>
<reference evidence="1 2" key="1">
    <citation type="submission" date="2024-09" db="EMBL/GenBank/DDBJ databases">
        <authorList>
            <person name="Ruan L."/>
        </authorList>
    </citation>
    <scope>NUCLEOTIDE SEQUENCE [LARGE SCALE GENOMIC DNA]</scope>
    <source>
        <strain evidence="1 2">D33</strain>
    </source>
</reference>
<name>A0ABV5B8B5_9BACL</name>
<evidence type="ECO:0000313" key="2">
    <source>
        <dbReference type="Proteomes" id="UP001580407"/>
    </source>
</evidence>
<dbReference type="Proteomes" id="UP001580407">
    <property type="component" value="Unassembled WGS sequence"/>
</dbReference>
<organism evidence="1 2">
    <name type="scientific">Paenibacillus terreus</name>
    <dbReference type="NCBI Taxonomy" id="1387834"/>
    <lineage>
        <taxon>Bacteria</taxon>
        <taxon>Bacillati</taxon>
        <taxon>Bacillota</taxon>
        <taxon>Bacilli</taxon>
        <taxon>Bacillales</taxon>
        <taxon>Paenibacillaceae</taxon>
        <taxon>Paenibacillus</taxon>
    </lineage>
</organism>
<dbReference type="RefSeq" id="WP_375525693.1">
    <property type="nucleotide sequence ID" value="NZ_JBHILM010000013.1"/>
</dbReference>
<proteinExistence type="predicted"/>